<evidence type="ECO:0000256" key="15">
    <source>
        <dbReference type="ARBA" id="ARBA00023136"/>
    </source>
</evidence>
<dbReference type="OrthoDB" id="3352408at2759"/>
<dbReference type="Pfam" id="PF00690">
    <property type="entry name" value="Cation_ATPase_N"/>
    <property type="match status" value="1"/>
</dbReference>
<dbReference type="InterPro" id="IPR036412">
    <property type="entry name" value="HAD-like_sf"/>
</dbReference>
<sequence length="1152" mass="127346">MRRFLKLQHFIKNWYFPPTKESLLKVFSVSKDTKLAGRDKEDDCDIYRHTHIYESVFGTRRTMSDSSYQQRRNDVEASDSGSGKVDDEDEASSSPFDIYRTKNASVDRLKRWRQAALVLNASRRFRYTLDLKREEEKKQTIRKIRAHAQVIRAAYLFQAAGENVTATQKLPPTPVGDYGIGREELASITRDHDFSSLQQYGGVTGLADMLKTNLEKGIRGDDVDLLNRRNVYGSNTYPRKKRRSFWRFLWEACRDTTLIILMIAAAASLGLGIKTEGIKEGWYDGGSIAIAVIIVIVVTATSDYRQSLQFQTLNEEKQNIHLEVVRGGRRLEVSIFDLVVGDVVTLKIGDQVPADGIFIYGHSLAIDESSMTGESKIVHKDMKAPFLLSGCKVADGYGSMLVTNVGTSTEWGLLMASISEDNGEETPLQVRLNGVATFIGFVGLAVASLVLVVLFVRFFTGHTKNPDGSVQFHAGRTKFSDAIDGAIKIFTVAVTIVVVAVPEGLPLAVTLTLAYSMRKMMADKALVRRLSACETMGSATTICSDKTGTLTLNQMTVVEAYVGGRKIDAPDNSSLFPPEVKSLLIEGIAQNTTGSVFMPEGGGDAEVSGSPTEKAILQWGVNLGMNFDTVRLDSSIIHVFPFNSEKKRGGVALKLPDQGVHIHWKGAAEIVLALCTKYIDSNDGLVPMDDNEVFKNAIEDMAARSLRCVTIAYRSYEMKSIPTNEEELAHWEMPEDDLVLLAIVGLKDPCRPSVKDAIQLCTKAGVKVRMVTGDNIRTAKAIALECGILQSDADATESNIIEGKAFRALSEMQRQEIAEKISVMGRSSPNDKLLLVQALRKKGHVVAVTGDGTNDAPALHEADIGLAMGIQGTEVAKESSDIVILDDNFVSVVKVVQWGRSVYANIQKFVQFGLTVNVAALVINVVAVISSGDVPLNGVQLLWVNLIVDTLGALALATEPPTDHLMHRFPVGRREPLITNIMWRNLLIQALYQVAVVLVLNLEGRSLLYLEHDNITHANKVKNTLIFNAFVLCQIFNEFNARRPNEINVFKEVTRNHLFMGMVGLTLVLQVIMIMFLGKITSTVRLTWKLWLVSIAIAFFSWPLAMIGKLIPVPEMPFSQLLARMLNRRRNFSDVQSRGGTRMQGYIELSNV</sequence>
<evidence type="ECO:0000256" key="17">
    <source>
        <dbReference type="RuleBase" id="RU361146"/>
    </source>
</evidence>
<feature type="transmembrane region" description="Helical" evidence="17">
    <location>
        <begin position="1090"/>
        <end position="1111"/>
    </location>
</feature>
<evidence type="ECO:0000256" key="12">
    <source>
        <dbReference type="ARBA" id="ARBA00022967"/>
    </source>
</evidence>
<keyword evidence="6" id="KW-0479">Metal-binding</keyword>
<dbReference type="InterPro" id="IPR004014">
    <property type="entry name" value="ATPase_P-typ_cation-transptr_N"/>
</dbReference>
<dbReference type="PRINTS" id="PR00121">
    <property type="entry name" value="NAKATPASE"/>
</dbReference>
<name>A0A5J4ZVG0_9ASTE</name>
<dbReference type="SFLD" id="SFLDF00027">
    <property type="entry name" value="p-type_atpase"/>
    <property type="match status" value="1"/>
</dbReference>
<keyword evidence="13 17" id="KW-1133">Transmembrane helix</keyword>
<reference evidence="20 21" key="1">
    <citation type="submission" date="2019-09" db="EMBL/GenBank/DDBJ databases">
        <title>A chromosome-level genome assembly of the Chinese tupelo Nyssa sinensis.</title>
        <authorList>
            <person name="Yang X."/>
            <person name="Kang M."/>
            <person name="Yang Y."/>
            <person name="Xiong H."/>
            <person name="Wang M."/>
            <person name="Zhang Z."/>
            <person name="Wang Z."/>
            <person name="Wu H."/>
            <person name="Ma T."/>
            <person name="Liu J."/>
            <person name="Xi Z."/>
        </authorList>
    </citation>
    <scope>NUCLEOTIDE SEQUENCE [LARGE SCALE GENOMIC DNA]</scope>
    <source>
        <strain evidence="20">J267</strain>
        <tissue evidence="20">Leaf</tissue>
    </source>
</reference>
<dbReference type="Pfam" id="PF13246">
    <property type="entry name" value="Cation_ATPase"/>
    <property type="match status" value="1"/>
</dbReference>
<dbReference type="Pfam" id="PF00689">
    <property type="entry name" value="Cation_ATPase_C"/>
    <property type="match status" value="1"/>
</dbReference>
<dbReference type="NCBIfam" id="TIGR01494">
    <property type="entry name" value="ATPase_P-type"/>
    <property type="match status" value="2"/>
</dbReference>
<dbReference type="EC" id="7.2.2.10" evidence="17"/>
<comment type="function">
    <text evidence="17">Catalyzes the hydrolysis of ATP coupled with the transport of calcium.</text>
</comment>
<dbReference type="PRINTS" id="PR00119">
    <property type="entry name" value="CATATPASE"/>
</dbReference>
<dbReference type="InterPro" id="IPR001757">
    <property type="entry name" value="P_typ_ATPase"/>
</dbReference>
<dbReference type="InterPro" id="IPR024750">
    <property type="entry name" value="Ca_ATPase_N_dom"/>
</dbReference>
<keyword evidence="8 17" id="KW-0106">Calcium</keyword>
<comment type="catalytic activity">
    <reaction evidence="16 17">
        <text>Ca(2+)(in) + ATP + H2O = Ca(2+)(out) + ADP + phosphate + H(+)</text>
        <dbReference type="Rhea" id="RHEA:18105"/>
        <dbReference type="ChEBI" id="CHEBI:15377"/>
        <dbReference type="ChEBI" id="CHEBI:15378"/>
        <dbReference type="ChEBI" id="CHEBI:29108"/>
        <dbReference type="ChEBI" id="CHEBI:30616"/>
        <dbReference type="ChEBI" id="CHEBI:43474"/>
        <dbReference type="ChEBI" id="CHEBI:456216"/>
        <dbReference type="EC" id="7.2.2.10"/>
    </reaction>
</comment>
<accession>A0A5J4ZVG0</accession>
<feature type="transmembrane region" description="Helical" evidence="17">
    <location>
        <begin position="285"/>
        <end position="304"/>
    </location>
</feature>
<dbReference type="GO" id="GO:0005388">
    <property type="term" value="F:P-type calcium transporter activity"/>
    <property type="evidence" value="ECO:0007669"/>
    <property type="project" value="UniProtKB-EC"/>
</dbReference>
<feature type="domain" description="Cation-transporting P-type ATPase N-terminal" evidence="19">
    <location>
        <begin position="199"/>
        <end position="273"/>
    </location>
</feature>
<organism evidence="20 21">
    <name type="scientific">Nyssa sinensis</name>
    <dbReference type="NCBI Taxonomy" id="561372"/>
    <lineage>
        <taxon>Eukaryota</taxon>
        <taxon>Viridiplantae</taxon>
        <taxon>Streptophyta</taxon>
        <taxon>Embryophyta</taxon>
        <taxon>Tracheophyta</taxon>
        <taxon>Spermatophyta</taxon>
        <taxon>Magnoliopsida</taxon>
        <taxon>eudicotyledons</taxon>
        <taxon>Gunneridae</taxon>
        <taxon>Pentapetalae</taxon>
        <taxon>asterids</taxon>
        <taxon>Cornales</taxon>
        <taxon>Nyssaceae</taxon>
        <taxon>Nyssa</taxon>
    </lineage>
</organism>
<dbReference type="GO" id="GO:0005516">
    <property type="term" value="F:calmodulin binding"/>
    <property type="evidence" value="ECO:0007669"/>
    <property type="project" value="UniProtKB-KW"/>
</dbReference>
<dbReference type="NCBIfam" id="TIGR01517">
    <property type="entry name" value="ATPase-IIB_Ca"/>
    <property type="match status" value="1"/>
</dbReference>
<evidence type="ECO:0000313" key="20">
    <source>
        <dbReference type="EMBL" id="KAA8522735.1"/>
    </source>
</evidence>
<dbReference type="AlphaFoldDB" id="A0A5J4ZVG0"/>
<comment type="similarity">
    <text evidence="2 17">Belongs to the cation transport ATPase (P-type) (TC 3.A.3) family. Type IIB subfamily.</text>
</comment>
<dbReference type="FunFam" id="2.70.150.10:FF:000006">
    <property type="entry name" value="Calcium-transporting ATPase"/>
    <property type="match status" value="1"/>
</dbReference>
<evidence type="ECO:0000256" key="10">
    <source>
        <dbReference type="ARBA" id="ARBA00022842"/>
    </source>
</evidence>
<dbReference type="SUPFAM" id="SSF81660">
    <property type="entry name" value="Metal cation-transporting ATPase, ATP-binding domain N"/>
    <property type="match status" value="1"/>
</dbReference>
<keyword evidence="9 17" id="KW-0067">ATP-binding</keyword>
<feature type="transmembrane region" description="Helical" evidence="17">
    <location>
        <begin position="248"/>
        <end position="273"/>
    </location>
</feature>
<feature type="region of interest" description="Disordered" evidence="18">
    <location>
        <begin position="63"/>
        <end position="96"/>
    </location>
</feature>
<keyword evidence="3 17" id="KW-0813">Transport</keyword>
<keyword evidence="5 17" id="KW-0812">Transmembrane</keyword>
<dbReference type="InterPro" id="IPR018303">
    <property type="entry name" value="ATPase_P-typ_P_site"/>
</dbReference>
<dbReference type="GO" id="GO:0046872">
    <property type="term" value="F:metal ion binding"/>
    <property type="evidence" value="ECO:0007669"/>
    <property type="project" value="UniProtKB-KW"/>
</dbReference>
<evidence type="ECO:0000256" key="16">
    <source>
        <dbReference type="ARBA" id="ARBA00048694"/>
    </source>
</evidence>
<dbReference type="SFLD" id="SFLDS00003">
    <property type="entry name" value="Haloacid_Dehalogenase"/>
    <property type="match status" value="1"/>
</dbReference>
<dbReference type="InterPro" id="IPR006068">
    <property type="entry name" value="ATPase_P-typ_cation-transptr_C"/>
</dbReference>
<evidence type="ECO:0000256" key="1">
    <source>
        <dbReference type="ARBA" id="ARBA00004127"/>
    </source>
</evidence>
<dbReference type="FunFam" id="1.20.1110.10:FF:000097">
    <property type="entry name" value="Calcium-transporting ATPase 9 plasma membrane-type"/>
    <property type="match status" value="1"/>
</dbReference>
<dbReference type="Gene3D" id="3.40.50.1000">
    <property type="entry name" value="HAD superfamily/HAD-like"/>
    <property type="match status" value="1"/>
</dbReference>
<dbReference type="InterPro" id="IPR008250">
    <property type="entry name" value="ATPase_P-typ_transduc_dom_A_sf"/>
</dbReference>
<dbReference type="SMART" id="SM00831">
    <property type="entry name" value="Cation_ATPase_N"/>
    <property type="match status" value="1"/>
</dbReference>
<evidence type="ECO:0000259" key="19">
    <source>
        <dbReference type="SMART" id="SM00831"/>
    </source>
</evidence>
<evidence type="ECO:0000256" key="7">
    <source>
        <dbReference type="ARBA" id="ARBA00022741"/>
    </source>
</evidence>
<dbReference type="GO" id="GO:0016887">
    <property type="term" value="F:ATP hydrolysis activity"/>
    <property type="evidence" value="ECO:0007669"/>
    <property type="project" value="InterPro"/>
</dbReference>
<dbReference type="EMBL" id="CM018047">
    <property type="protein sequence ID" value="KAA8522735.1"/>
    <property type="molecule type" value="Genomic_DNA"/>
</dbReference>
<feature type="transmembrane region" description="Helical" evidence="17">
    <location>
        <begin position="435"/>
        <end position="459"/>
    </location>
</feature>
<dbReference type="InterPro" id="IPR023299">
    <property type="entry name" value="ATPase_P-typ_cyto_dom_N"/>
</dbReference>
<keyword evidence="14 17" id="KW-0406">Ion transport</keyword>
<evidence type="ECO:0000256" key="18">
    <source>
        <dbReference type="SAM" id="MobiDB-lite"/>
    </source>
</evidence>
<dbReference type="SUPFAM" id="SSF56784">
    <property type="entry name" value="HAD-like"/>
    <property type="match status" value="1"/>
</dbReference>
<dbReference type="SUPFAM" id="SSF81665">
    <property type="entry name" value="Calcium ATPase, transmembrane domain M"/>
    <property type="match status" value="1"/>
</dbReference>
<evidence type="ECO:0000256" key="11">
    <source>
        <dbReference type="ARBA" id="ARBA00022860"/>
    </source>
</evidence>
<comment type="subcellular location">
    <subcellularLocation>
        <location evidence="1">Endomembrane system</location>
        <topology evidence="1">Multi-pass membrane protein</topology>
    </subcellularLocation>
    <subcellularLocation>
        <location evidence="17">Membrane</location>
        <topology evidence="17">Multi-pass membrane protein</topology>
    </subcellularLocation>
</comment>
<dbReference type="FunFam" id="1.20.1110.10:FF:000039">
    <property type="entry name" value="Calcium-transporting ATPase"/>
    <property type="match status" value="1"/>
</dbReference>
<dbReference type="Gene3D" id="1.20.1110.10">
    <property type="entry name" value="Calcium-transporting ATPase, transmembrane domain"/>
    <property type="match status" value="1"/>
</dbReference>
<evidence type="ECO:0000256" key="5">
    <source>
        <dbReference type="ARBA" id="ARBA00022692"/>
    </source>
</evidence>
<dbReference type="GO" id="GO:0005886">
    <property type="term" value="C:plasma membrane"/>
    <property type="evidence" value="ECO:0007669"/>
    <property type="project" value="TreeGrafter"/>
</dbReference>
<protein>
    <recommendedName>
        <fullName evidence="17">Calcium-transporting ATPase</fullName>
        <ecNumber evidence="17">7.2.2.10</ecNumber>
    </recommendedName>
</protein>
<evidence type="ECO:0000256" key="2">
    <source>
        <dbReference type="ARBA" id="ARBA00006124"/>
    </source>
</evidence>
<dbReference type="InterPro" id="IPR006408">
    <property type="entry name" value="P-type_ATPase_IIB"/>
</dbReference>
<dbReference type="InterPro" id="IPR044492">
    <property type="entry name" value="P_typ_ATPase_HD_dom"/>
</dbReference>
<dbReference type="Gene3D" id="2.70.150.10">
    <property type="entry name" value="Calcium-transporting ATPase, cytoplasmic transduction domain A"/>
    <property type="match status" value="1"/>
</dbReference>
<dbReference type="SFLD" id="SFLDG00002">
    <property type="entry name" value="C1.7:_P-type_atpase_like"/>
    <property type="match status" value="1"/>
</dbReference>
<dbReference type="PANTHER" id="PTHR24093:SF369">
    <property type="entry name" value="CALCIUM-TRANSPORTING ATPASE"/>
    <property type="match status" value="1"/>
</dbReference>
<dbReference type="FunFam" id="1.20.1110.10:FF:000036">
    <property type="entry name" value="Calcium-transporting ATPase"/>
    <property type="match status" value="1"/>
</dbReference>
<dbReference type="InterPro" id="IPR023214">
    <property type="entry name" value="HAD_sf"/>
</dbReference>
<dbReference type="SUPFAM" id="SSF81653">
    <property type="entry name" value="Calcium ATPase, transduction domain A"/>
    <property type="match status" value="1"/>
</dbReference>
<evidence type="ECO:0000313" key="21">
    <source>
        <dbReference type="Proteomes" id="UP000325577"/>
    </source>
</evidence>
<feature type="transmembrane region" description="Helical" evidence="17">
    <location>
        <begin position="489"/>
        <end position="515"/>
    </location>
</feature>
<dbReference type="FunFam" id="1.20.5.170:FF:000029">
    <property type="entry name" value="Calcium-transporting ATPase"/>
    <property type="match status" value="1"/>
</dbReference>
<comment type="caution">
    <text evidence="17">Lacks conserved residue(s) required for the propagation of feature annotation.</text>
</comment>
<dbReference type="Pfam" id="PF12515">
    <property type="entry name" value="CaATP_NAI"/>
    <property type="match status" value="1"/>
</dbReference>
<dbReference type="GO" id="GO:0012505">
    <property type="term" value="C:endomembrane system"/>
    <property type="evidence" value="ECO:0007669"/>
    <property type="project" value="UniProtKB-SubCell"/>
</dbReference>
<gene>
    <name evidence="20" type="ORF">F0562_009101</name>
</gene>
<feature type="transmembrane region" description="Helical" evidence="17">
    <location>
        <begin position="1058"/>
        <end position="1078"/>
    </location>
</feature>
<dbReference type="Gene3D" id="3.40.1110.10">
    <property type="entry name" value="Calcium-transporting ATPase, cytoplasmic domain N"/>
    <property type="match status" value="1"/>
</dbReference>
<feature type="transmembrane region" description="Helical" evidence="17">
    <location>
        <begin position="909"/>
        <end position="929"/>
    </location>
</feature>
<dbReference type="GO" id="GO:0005524">
    <property type="term" value="F:ATP binding"/>
    <property type="evidence" value="ECO:0007669"/>
    <property type="project" value="UniProtKB-KW"/>
</dbReference>
<evidence type="ECO:0000256" key="4">
    <source>
        <dbReference type="ARBA" id="ARBA00022568"/>
    </source>
</evidence>
<keyword evidence="7 17" id="KW-0547">Nucleotide-binding</keyword>
<dbReference type="FunFam" id="3.40.1110.10:FF:000013">
    <property type="entry name" value="Calcium-transporting ATPase"/>
    <property type="match status" value="1"/>
</dbReference>
<keyword evidence="4 17" id="KW-0109">Calcium transport</keyword>
<dbReference type="Gene3D" id="1.20.5.170">
    <property type="match status" value="1"/>
</dbReference>
<evidence type="ECO:0000256" key="9">
    <source>
        <dbReference type="ARBA" id="ARBA00022840"/>
    </source>
</evidence>
<keyword evidence="15 17" id="KW-0472">Membrane</keyword>
<dbReference type="CDD" id="cd02081">
    <property type="entry name" value="P-type_ATPase_Ca_PMCA-like"/>
    <property type="match status" value="1"/>
</dbReference>
<dbReference type="Proteomes" id="UP000325577">
    <property type="component" value="Linkage Group LG4"/>
</dbReference>
<dbReference type="InterPro" id="IPR059000">
    <property type="entry name" value="ATPase_P-type_domA"/>
</dbReference>
<dbReference type="FunFam" id="3.40.50.1000:FF:000011">
    <property type="entry name" value="Calcium-transporting ATPase"/>
    <property type="match status" value="1"/>
</dbReference>
<keyword evidence="12" id="KW-1278">Translocase</keyword>
<dbReference type="PANTHER" id="PTHR24093">
    <property type="entry name" value="CATION TRANSPORTING ATPASE"/>
    <property type="match status" value="1"/>
</dbReference>
<dbReference type="InterPro" id="IPR023298">
    <property type="entry name" value="ATPase_P-typ_TM_dom_sf"/>
</dbReference>
<keyword evidence="10" id="KW-0460">Magnesium</keyword>
<dbReference type="Pfam" id="PF00122">
    <property type="entry name" value="E1-E2_ATPase"/>
    <property type="match status" value="1"/>
</dbReference>
<evidence type="ECO:0000256" key="8">
    <source>
        <dbReference type="ARBA" id="ARBA00022837"/>
    </source>
</evidence>
<evidence type="ECO:0000256" key="14">
    <source>
        <dbReference type="ARBA" id="ARBA00023065"/>
    </source>
</evidence>
<evidence type="ECO:0000256" key="3">
    <source>
        <dbReference type="ARBA" id="ARBA00022448"/>
    </source>
</evidence>
<proteinExistence type="inferred from homology"/>
<keyword evidence="21" id="KW-1185">Reference proteome</keyword>
<keyword evidence="11" id="KW-0112">Calmodulin-binding</keyword>
<dbReference type="PROSITE" id="PS00154">
    <property type="entry name" value="ATPASE_E1_E2"/>
    <property type="match status" value="1"/>
</dbReference>
<evidence type="ECO:0000256" key="6">
    <source>
        <dbReference type="ARBA" id="ARBA00022723"/>
    </source>
</evidence>
<evidence type="ECO:0000256" key="13">
    <source>
        <dbReference type="ARBA" id="ARBA00022989"/>
    </source>
</evidence>